<dbReference type="Pfam" id="PF11337">
    <property type="entry name" value="DUF3139"/>
    <property type="match status" value="1"/>
</dbReference>
<proteinExistence type="predicted"/>
<organism evidence="2 3">
    <name type="scientific">Paenibacillus lutimineralis</name>
    <dbReference type="NCBI Taxonomy" id="2707005"/>
    <lineage>
        <taxon>Bacteria</taxon>
        <taxon>Bacillati</taxon>
        <taxon>Bacillota</taxon>
        <taxon>Bacilli</taxon>
        <taxon>Bacillales</taxon>
        <taxon>Paenibacillaceae</taxon>
        <taxon>Paenibacillus</taxon>
    </lineage>
</organism>
<protein>
    <submittedName>
        <fullName evidence="2">DUF3139 domain-containing protein</fullName>
    </submittedName>
</protein>
<dbReference type="KEGG" id="plut:EI981_20600"/>
<dbReference type="RefSeq" id="WP_127001412.1">
    <property type="nucleotide sequence ID" value="NZ_CP034346.1"/>
</dbReference>
<accession>A0A3Q9IDH5</accession>
<keyword evidence="1" id="KW-1133">Transmembrane helix</keyword>
<keyword evidence="3" id="KW-1185">Reference proteome</keyword>
<dbReference type="OrthoDB" id="2738731at2"/>
<evidence type="ECO:0000313" key="2">
    <source>
        <dbReference type="EMBL" id="AZS16622.1"/>
    </source>
</evidence>
<keyword evidence="1" id="KW-0472">Membrane</keyword>
<keyword evidence="1" id="KW-0812">Transmembrane</keyword>
<evidence type="ECO:0000313" key="3">
    <source>
        <dbReference type="Proteomes" id="UP000270678"/>
    </source>
</evidence>
<dbReference type="Proteomes" id="UP000270678">
    <property type="component" value="Chromosome"/>
</dbReference>
<dbReference type="InterPro" id="IPR021486">
    <property type="entry name" value="DUF3139"/>
</dbReference>
<reference evidence="3" key="1">
    <citation type="submission" date="2018-12" db="EMBL/GenBank/DDBJ databases">
        <title>Complete genome sequence of Paenibacillus sp. MBLB1234.</title>
        <authorList>
            <person name="Nam Y.-D."/>
            <person name="Kang J."/>
            <person name="Chung W.-H."/>
            <person name="Park Y.S."/>
        </authorList>
    </citation>
    <scope>NUCLEOTIDE SEQUENCE [LARGE SCALE GENOMIC DNA]</scope>
    <source>
        <strain evidence="3">MBLB1234</strain>
    </source>
</reference>
<name>A0A3Q9IDH5_9BACL</name>
<sequence length="115" mass="13498">MKKKTKIIAIIIAMLMIILVVVSIIYVQSNKIEYADRVTDYLIEEQKYGREEIVSVKGIWGIKLPSFYAEVIFKDEPDVEYIYFAHNEVIQFGYRLTEEGKQKGITESDLKHYEK</sequence>
<dbReference type="AlphaFoldDB" id="A0A3Q9IDH5"/>
<evidence type="ECO:0000256" key="1">
    <source>
        <dbReference type="SAM" id="Phobius"/>
    </source>
</evidence>
<feature type="transmembrane region" description="Helical" evidence="1">
    <location>
        <begin position="7"/>
        <end position="27"/>
    </location>
</feature>
<gene>
    <name evidence="2" type="ORF">EI981_20600</name>
</gene>
<dbReference type="EMBL" id="CP034346">
    <property type="protein sequence ID" value="AZS16622.1"/>
    <property type="molecule type" value="Genomic_DNA"/>
</dbReference>